<protein>
    <submittedName>
        <fullName evidence="1">CLUMA_CG013701, isoform A</fullName>
    </submittedName>
</protein>
<keyword evidence="2" id="KW-1185">Reference proteome</keyword>
<dbReference type="Proteomes" id="UP000183832">
    <property type="component" value="Unassembled WGS sequence"/>
</dbReference>
<reference evidence="1 2" key="1">
    <citation type="submission" date="2015-04" db="EMBL/GenBank/DDBJ databases">
        <authorList>
            <person name="Syromyatnikov M.Y."/>
            <person name="Popov V.N."/>
        </authorList>
    </citation>
    <scope>NUCLEOTIDE SEQUENCE [LARGE SCALE GENOMIC DNA]</scope>
</reference>
<organism evidence="1 2">
    <name type="scientific">Clunio marinus</name>
    <dbReference type="NCBI Taxonomy" id="568069"/>
    <lineage>
        <taxon>Eukaryota</taxon>
        <taxon>Metazoa</taxon>
        <taxon>Ecdysozoa</taxon>
        <taxon>Arthropoda</taxon>
        <taxon>Hexapoda</taxon>
        <taxon>Insecta</taxon>
        <taxon>Pterygota</taxon>
        <taxon>Neoptera</taxon>
        <taxon>Endopterygota</taxon>
        <taxon>Diptera</taxon>
        <taxon>Nematocera</taxon>
        <taxon>Chironomoidea</taxon>
        <taxon>Chironomidae</taxon>
        <taxon>Clunio</taxon>
    </lineage>
</organism>
<sequence>MEDSSKLRNIISRTCVSYPAKISLSDQMAEEEKSLLFYLNTFYELPKKCFILQRPEICLHDCEEA</sequence>
<dbReference type="AlphaFoldDB" id="A0A1J1IJM6"/>
<proteinExistence type="predicted"/>
<name>A0A1J1IJM6_9DIPT</name>
<evidence type="ECO:0000313" key="2">
    <source>
        <dbReference type="Proteomes" id="UP000183832"/>
    </source>
</evidence>
<accession>A0A1J1IJM6</accession>
<dbReference type="EMBL" id="CVRI01000054">
    <property type="protein sequence ID" value="CRL00435.1"/>
    <property type="molecule type" value="Genomic_DNA"/>
</dbReference>
<gene>
    <name evidence="1" type="ORF">CLUMA_CG013701</name>
</gene>
<evidence type="ECO:0000313" key="1">
    <source>
        <dbReference type="EMBL" id="CRL00435.1"/>
    </source>
</evidence>